<evidence type="ECO:0000313" key="7">
    <source>
        <dbReference type="Proteomes" id="UP001172911"/>
    </source>
</evidence>
<dbReference type="InterPro" id="IPR023166">
    <property type="entry name" value="BaiN-like_dom_sf"/>
</dbReference>
<dbReference type="PANTHER" id="PTHR42887">
    <property type="entry name" value="OS12G0638800 PROTEIN"/>
    <property type="match status" value="1"/>
</dbReference>
<protein>
    <submittedName>
        <fullName evidence="6">NAD(P)/FAD-dependent oxidoreductase</fullName>
    </submittedName>
</protein>
<dbReference type="PRINTS" id="PR00368">
    <property type="entry name" value="FADPNR"/>
</dbReference>
<keyword evidence="7" id="KW-1185">Reference proteome</keyword>
<name>A0AAW7ZDA0_9FIRM</name>
<reference evidence="6" key="1">
    <citation type="journal article" date="2023" name="J. Hazard. Mater.">
        <title>Anaerobic biodegradation of pyrene and benzo[a]pyrene by a new sulfate-reducing Desulforamulus aquiferis strain DSA.</title>
        <authorList>
            <person name="Zhang Z."/>
            <person name="Sun J."/>
            <person name="Gong X."/>
            <person name="Wang C."/>
            <person name="Wang H."/>
        </authorList>
    </citation>
    <scope>NUCLEOTIDE SEQUENCE</scope>
    <source>
        <strain evidence="6">DSA</strain>
    </source>
</reference>
<evidence type="ECO:0000256" key="1">
    <source>
        <dbReference type="ARBA" id="ARBA00001974"/>
    </source>
</evidence>
<proteinExistence type="predicted"/>
<dbReference type="InterPro" id="IPR057661">
    <property type="entry name" value="RsdA/BaiN/AoA(So)_Rossmann"/>
</dbReference>
<dbReference type="SUPFAM" id="SSF160996">
    <property type="entry name" value="HI0933 insert domain-like"/>
    <property type="match status" value="1"/>
</dbReference>
<dbReference type="EMBL" id="JARPTC010000016">
    <property type="protein sequence ID" value="MDO7787729.1"/>
    <property type="molecule type" value="Genomic_DNA"/>
</dbReference>
<dbReference type="PRINTS" id="PR00411">
    <property type="entry name" value="PNDRDTASEI"/>
</dbReference>
<dbReference type="Gene3D" id="3.50.50.60">
    <property type="entry name" value="FAD/NAD(P)-binding domain"/>
    <property type="match status" value="1"/>
</dbReference>
<dbReference type="PANTHER" id="PTHR42887:SF2">
    <property type="entry name" value="OS12G0638800 PROTEIN"/>
    <property type="match status" value="1"/>
</dbReference>
<dbReference type="SUPFAM" id="SSF51905">
    <property type="entry name" value="FAD/NAD(P)-binding domain"/>
    <property type="match status" value="1"/>
</dbReference>
<dbReference type="InterPro" id="IPR036188">
    <property type="entry name" value="FAD/NAD-bd_sf"/>
</dbReference>
<feature type="domain" description="RsdA/BaiN/AoA(So)-like Rossmann fold-like" evidence="4">
    <location>
        <begin position="7"/>
        <end position="407"/>
    </location>
</feature>
<dbReference type="Pfam" id="PF22780">
    <property type="entry name" value="HI0933_like_1st"/>
    <property type="match status" value="1"/>
</dbReference>
<dbReference type="InterPro" id="IPR004792">
    <property type="entry name" value="BaiN-like"/>
</dbReference>
<dbReference type="NCBIfam" id="TIGR00275">
    <property type="entry name" value="aminoacetone oxidase family FAD-binding enzyme"/>
    <property type="match status" value="1"/>
</dbReference>
<organism evidence="6 7">
    <name type="scientific">Desulforamulus aquiferis</name>
    <dbReference type="NCBI Taxonomy" id="1397668"/>
    <lineage>
        <taxon>Bacteria</taxon>
        <taxon>Bacillati</taxon>
        <taxon>Bacillota</taxon>
        <taxon>Clostridia</taxon>
        <taxon>Eubacteriales</taxon>
        <taxon>Peptococcaceae</taxon>
        <taxon>Desulforamulus</taxon>
    </lineage>
</organism>
<evidence type="ECO:0000256" key="2">
    <source>
        <dbReference type="ARBA" id="ARBA00022630"/>
    </source>
</evidence>
<dbReference type="RefSeq" id="WP_304543014.1">
    <property type="nucleotide sequence ID" value="NZ_JARPTC010000016.1"/>
</dbReference>
<evidence type="ECO:0000259" key="4">
    <source>
        <dbReference type="Pfam" id="PF03486"/>
    </source>
</evidence>
<dbReference type="Pfam" id="PF03486">
    <property type="entry name" value="HI0933_like"/>
    <property type="match status" value="1"/>
</dbReference>
<reference evidence="6" key="2">
    <citation type="submission" date="2023-03" db="EMBL/GenBank/DDBJ databases">
        <authorList>
            <person name="Zhang Z."/>
        </authorList>
    </citation>
    <scope>NUCLEOTIDE SEQUENCE</scope>
    <source>
        <strain evidence="6">DSA</strain>
    </source>
</reference>
<accession>A0AAW7ZDA0</accession>
<sequence length="415" mass="45235">MSSSVTKVVVVGGGASGMIAAIAARREGAEVTVLEKNQRVGKKLLVTGNGRCNLTNTDIDISHFHGLNPKFAFYALNRFDNYRAIEFFEKLGISHKVEEQGKVFPFSNQASSVLDVLRHEMESIGVKVIVEAETKGIKRNNRGFQITLKGGEAISADKVIIATGGKAAPNLGTTGSGYLLAQTFGHSLVEPFPALVQLKLNYPYLKQIKGIKFDGDAEIIVGNKTMARARGEILFTEYGISGPPIFQVSRSASEWIKKGKQVWLKVVIINHLSREEIISYTNKRFKDNPGKTVSFSFVGFINKQLIPVFLKQAGIADLNKRVSELSSAEKDGIISLLQDWRFEVEGTNTWSAAQTTAGGIDVKDIDPRTMQSKLVEGLYFGGEVMDIDGDCGGYNLQWAWSSGYLAGISAAKSAN</sequence>
<dbReference type="InterPro" id="IPR055178">
    <property type="entry name" value="RsdA/BaiN/AoA(So)-like_dom"/>
</dbReference>
<dbReference type="Gene3D" id="2.40.30.10">
    <property type="entry name" value="Translation factors"/>
    <property type="match status" value="1"/>
</dbReference>
<comment type="cofactor">
    <cofactor evidence="1">
        <name>FAD</name>
        <dbReference type="ChEBI" id="CHEBI:57692"/>
    </cofactor>
</comment>
<dbReference type="AlphaFoldDB" id="A0AAW7ZDA0"/>
<feature type="domain" description="RsdA/BaiN/AoA(So)-like insert" evidence="5">
    <location>
        <begin position="193"/>
        <end position="353"/>
    </location>
</feature>
<evidence type="ECO:0000256" key="3">
    <source>
        <dbReference type="ARBA" id="ARBA00022827"/>
    </source>
</evidence>
<dbReference type="Proteomes" id="UP001172911">
    <property type="component" value="Unassembled WGS sequence"/>
</dbReference>
<evidence type="ECO:0000313" key="6">
    <source>
        <dbReference type="EMBL" id="MDO7787729.1"/>
    </source>
</evidence>
<comment type="caution">
    <text evidence="6">The sequence shown here is derived from an EMBL/GenBank/DDBJ whole genome shotgun (WGS) entry which is preliminary data.</text>
</comment>
<keyword evidence="3" id="KW-0274">FAD</keyword>
<gene>
    <name evidence="6" type="ORF">P6N53_10920</name>
</gene>
<keyword evidence="2" id="KW-0285">Flavoprotein</keyword>
<dbReference type="Gene3D" id="1.10.8.260">
    <property type="entry name" value="HI0933 insert domain-like"/>
    <property type="match status" value="1"/>
</dbReference>
<evidence type="ECO:0000259" key="5">
    <source>
        <dbReference type="Pfam" id="PF22780"/>
    </source>
</evidence>